<keyword evidence="2" id="KW-0472">Membrane</keyword>
<organism evidence="4 5">
    <name type="scientific">Escovopsis weberi</name>
    <dbReference type="NCBI Taxonomy" id="150374"/>
    <lineage>
        <taxon>Eukaryota</taxon>
        <taxon>Fungi</taxon>
        <taxon>Dikarya</taxon>
        <taxon>Ascomycota</taxon>
        <taxon>Pezizomycotina</taxon>
        <taxon>Sordariomycetes</taxon>
        <taxon>Hypocreomycetidae</taxon>
        <taxon>Hypocreales</taxon>
        <taxon>Hypocreaceae</taxon>
        <taxon>Escovopsis</taxon>
    </lineage>
</organism>
<feature type="domain" description="Brl1/Brr6" evidence="3">
    <location>
        <begin position="250"/>
        <end position="381"/>
    </location>
</feature>
<evidence type="ECO:0000256" key="1">
    <source>
        <dbReference type="SAM" id="MobiDB-lite"/>
    </source>
</evidence>
<dbReference type="SMART" id="SM01042">
    <property type="entry name" value="Brr6_like_C_C"/>
    <property type="match status" value="1"/>
</dbReference>
<keyword evidence="5" id="KW-1185">Reference proteome</keyword>
<dbReference type="InterPro" id="IPR040202">
    <property type="entry name" value="Brl1/Brr6"/>
</dbReference>
<keyword evidence="2" id="KW-1133">Transmembrane helix</keyword>
<feature type="compositionally biased region" description="Polar residues" evidence="1">
    <location>
        <begin position="85"/>
        <end position="98"/>
    </location>
</feature>
<reference evidence="4 5" key="1">
    <citation type="submission" date="2015-07" db="EMBL/GenBank/DDBJ databases">
        <title>The genome of the fungus Escovopsis weberi, a specialized disease agent of ant agriculture.</title>
        <authorList>
            <person name="de Man T.J."/>
            <person name="Stajich J.E."/>
            <person name="Kubicek C.P."/>
            <person name="Chenthamara K."/>
            <person name="Atanasova L."/>
            <person name="Druzhinina I.S."/>
            <person name="Birnbaum S."/>
            <person name="Barribeau S.M."/>
            <person name="Teiling C."/>
            <person name="Suen G."/>
            <person name="Currie C."/>
            <person name="Gerardo N.M."/>
        </authorList>
    </citation>
    <scope>NUCLEOTIDE SEQUENCE [LARGE SCALE GENOMIC DNA]</scope>
</reference>
<feature type="region of interest" description="Disordered" evidence="1">
    <location>
        <begin position="33"/>
        <end position="179"/>
    </location>
</feature>
<feature type="transmembrane region" description="Helical" evidence="2">
    <location>
        <begin position="253"/>
        <end position="274"/>
    </location>
</feature>
<protein>
    <submittedName>
        <fullName evidence="4">Nucleus export protein BRL1</fullName>
    </submittedName>
</protein>
<sequence>MERRTFESHMEWEYQDKGGPVDLTSPFAQAAARRKDNLFSSPSKLATQSTSYTPFGTPSKPPPSTSQFTPQISACAVAPPFRNPAFTTPRNAGDTTLSEVEESPAPTEATEFPNDSPDADRTLTVVGTPMSPSKIDKMTRYSRSPRKFAPGKGDIRPPRETPRKELQSMRKRKRHNLDRDVSSVSRQLYRECWDDVESDSEESISEYVRMRHDHQQQQQQHHGQQRQRREGWFGSMLHTVERYPSAPDSIYQWLQLGLNTCFILFVGFCGYSVIQAVRSDIRNANEKARLEIMSRISECQNHYTANECSKRDRPALRIMCDEWYDCMSQDAEAIMQVKVTAKQLAEIINEFTDAMNMKAWGFFFAIVLIVIFTNFLGRFGNTPHKAVPPPPPPMPPSQPYQPAVSHMSAIAPDATPMSVRSRFQTPRTSRFRMIEDTGVDMDMTMTPGYFTPSRHRSPVKISRPGSPIKFQRSPSKMYQDSNRFE</sequence>
<gene>
    <name evidence="4" type="ORF">ESCO_000020</name>
</gene>
<feature type="compositionally biased region" description="Polar residues" evidence="1">
    <location>
        <begin position="38"/>
        <end position="56"/>
    </location>
</feature>
<dbReference type="Proteomes" id="UP000053831">
    <property type="component" value="Unassembled WGS sequence"/>
</dbReference>
<dbReference type="Pfam" id="PF10104">
    <property type="entry name" value="Brr6_like_C_C"/>
    <property type="match status" value="1"/>
</dbReference>
<dbReference type="PANTHER" id="PTHR28136">
    <property type="entry name" value="NUCLEUS EXPORT PROTEIN BRR6"/>
    <property type="match status" value="1"/>
</dbReference>
<comment type="caution">
    <text evidence="4">The sequence shown here is derived from an EMBL/GenBank/DDBJ whole genome shotgun (WGS) entry which is preliminary data.</text>
</comment>
<feature type="compositionally biased region" description="Basic and acidic residues" evidence="1">
    <location>
        <begin position="153"/>
        <end position="168"/>
    </location>
</feature>
<dbReference type="GO" id="GO:0055088">
    <property type="term" value="P:lipid homeostasis"/>
    <property type="evidence" value="ECO:0007669"/>
    <property type="project" value="InterPro"/>
</dbReference>
<evidence type="ECO:0000259" key="3">
    <source>
        <dbReference type="SMART" id="SM01042"/>
    </source>
</evidence>
<proteinExistence type="predicted"/>
<evidence type="ECO:0000256" key="2">
    <source>
        <dbReference type="SAM" id="Phobius"/>
    </source>
</evidence>
<dbReference type="InterPro" id="IPR018767">
    <property type="entry name" value="Brl1/Brr6_dom"/>
</dbReference>
<accession>A0A0M8N3Y8</accession>
<dbReference type="GO" id="GO:0031965">
    <property type="term" value="C:nuclear membrane"/>
    <property type="evidence" value="ECO:0007669"/>
    <property type="project" value="InterPro"/>
</dbReference>
<dbReference type="OrthoDB" id="5961at2759"/>
<evidence type="ECO:0000313" key="4">
    <source>
        <dbReference type="EMBL" id="KOS19460.1"/>
    </source>
</evidence>
<dbReference type="EMBL" id="LGSR01000020">
    <property type="protein sequence ID" value="KOS19460.1"/>
    <property type="molecule type" value="Genomic_DNA"/>
</dbReference>
<keyword evidence="2" id="KW-0812">Transmembrane</keyword>
<name>A0A0M8N3Y8_ESCWE</name>
<dbReference type="PANTHER" id="PTHR28136:SF1">
    <property type="entry name" value="NUCLEUS EXPORT PROTEIN BRL1"/>
    <property type="match status" value="1"/>
</dbReference>
<feature type="compositionally biased region" description="Polar residues" evidence="1">
    <location>
        <begin position="472"/>
        <end position="485"/>
    </location>
</feature>
<dbReference type="STRING" id="150374.A0A0M8N3Y8"/>
<evidence type="ECO:0000313" key="5">
    <source>
        <dbReference type="Proteomes" id="UP000053831"/>
    </source>
</evidence>
<dbReference type="GO" id="GO:0006998">
    <property type="term" value="P:nuclear envelope organization"/>
    <property type="evidence" value="ECO:0007669"/>
    <property type="project" value="InterPro"/>
</dbReference>
<dbReference type="AlphaFoldDB" id="A0A0M8N3Y8"/>
<feature type="transmembrane region" description="Helical" evidence="2">
    <location>
        <begin position="359"/>
        <end position="377"/>
    </location>
</feature>
<feature type="region of interest" description="Disordered" evidence="1">
    <location>
        <begin position="452"/>
        <end position="485"/>
    </location>
</feature>